<evidence type="ECO:0000313" key="1">
    <source>
        <dbReference type="EMBL" id="DAG02602.1"/>
    </source>
</evidence>
<accession>A0A8S5V781</accession>
<reference evidence="1" key="1">
    <citation type="journal article" date="2021" name="Proc. Natl. Acad. Sci. U.S.A.">
        <title>A Catalog of Tens of Thousands of Viruses from Human Metagenomes Reveals Hidden Associations with Chronic Diseases.</title>
        <authorList>
            <person name="Tisza M.J."/>
            <person name="Buck C.B."/>
        </authorList>
    </citation>
    <scope>NUCLEOTIDE SEQUENCE</scope>
    <source>
        <strain evidence="1">CtUXy6</strain>
    </source>
</reference>
<protein>
    <submittedName>
        <fullName evidence="1">Uncharacterized protein</fullName>
    </submittedName>
</protein>
<proteinExistence type="predicted"/>
<organism evidence="1">
    <name type="scientific">CrAss-like virus sp. ctUXy6</name>
    <dbReference type="NCBI Taxonomy" id="2825835"/>
    <lineage>
        <taxon>Viruses</taxon>
        <taxon>Duplodnaviria</taxon>
        <taxon>Heunggongvirae</taxon>
        <taxon>Uroviricota</taxon>
        <taxon>Caudoviricetes</taxon>
        <taxon>Crassvirales</taxon>
    </lineage>
</organism>
<sequence length="118" mass="14241">MNSNVRLFYNVINTTIDKERAWYSVKDNLIYIRDKELLKSKYYLEADTCTSDAGRQLYIIFSEEKIDKACRPCRVDNFGRLKIRPVSHREYFRTLYENDSNIQFNIVEYNEQYIACRI</sequence>
<name>A0A8S5V781_9CAUD</name>
<dbReference type="EMBL" id="BK016212">
    <property type="protein sequence ID" value="DAG02602.1"/>
    <property type="molecule type" value="Genomic_DNA"/>
</dbReference>